<dbReference type="InterPro" id="IPR009248">
    <property type="entry name" value="SbmA_BacA"/>
</dbReference>
<feature type="transmembrane region" description="Helical" evidence="6">
    <location>
        <begin position="217"/>
        <end position="235"/>
    </location>
</feature>
<name>G2E5J3_9GAMM</name>
<evidence type="ECO:0000256" key="3">
    <source>
        <dbReference type="ARBA" id="ARBA00022692"/>
    </source>
</evidence>
<evidence type="ECO:0000256" key="5">
    <source>
        <dbReference type="ARBA" id="ARBA00023136"/>
    </source>
</evidence>
<dbReference type="GO" id="GO:0005524">
    <property type="term" value="F:ATP binding"/>
    <property type="evidence" value="ECO:0007669"/>
    <property type="project" value="InterPro"/>
</dbReference>
<dbReference type="Pfam" id="PF05992">
    <property type="entry name" value="SbmA_BacA"/>
    <property type="match status" value="1"/>
</dbReference>
<reference evidence="7 8" key="1">
    <citation type="submission" date="2011-06" db="EMBL/GenBank/DDBJ databases">
        <title>The draft genome of Thiorhodococcus drewsii AZ1.</title>
        <authorList>
            <consortium name="US DOE Joint Genome Institute (JGI-PGF)"/>
            <person name="Lucas S."/>
            <person name="Han J."/>
            <person name="Lapidus A."/>
            <person name="Cheng J.-F."/>
            <person name="Goodwin L."/>
            <person name="Pitluck S."/>
            <person name="Peters L."/>
            <person name="Land M.L."/>
            <person name="Hauser L."/>
            <person name="Vogl K."/>
            <person name="Liu Z."/>
            <person name="Imhoff J."/>
            <person name="Thiel V."/>
            <person name="Frigaard N.-U."/>
            <person name="Bryant D.A."/>
            <person name="Woyke T.J."/>
        </authorList>
    </citation>
    <scope>NUCLEOTIDE SEQUENCE [LARGE SCALE GENOMIC DNA]</scope>
    <source>
        <strain evidence="7 8">AZ1</strain>
    </source>
</reference>
<keyword evidence="5 6" id="KW-0472">Membrane</keyword>
<evidence type="ECO:0000256" key="6">
    <source>
        <dbReference type="SAM" id="Phobius"/>
    </source>
</evidence>
<evidence type="ECO:0000256" key="4">
    <source>
        <dbReference type="ARBA" id="ARBA00022989"/>
    </source>
</evidence>
<keyword evidence="2" id="KW-0813">Transport</keyword>
<feature type="transmembrane region" description="Helical" evidence="6">
    <location>
        <begin position="12"/>
        <end position="30"/>
    </location>
</feature>
<keyword evidence="3 6" id="KW-0812">Transmembrane</keyword>
<evidence type="ECO:0000313" key="8">
    <source>
        <dbReference type="Proteomes" id="UP000004200"/>
    </source>
</evidence>
<dbReference type="NCBIfam" id="NF008306">
    <property type="entry name" value="PRK11098.1"/>
    <property type="match status" value="1"/>
</dbReference>
<dbReference type="EMBL" id="AFWT01000032">
    <property type="protein sequence ID" value="EGV28662.1"/>
    <property type="molecule type" value="Genomic_DNA"/>
</dbReference>
<dbReference type="STRING" id="765913.ThidrDRAFT_3556"/>
<dbReference type="InterPro" id="IPR050835">
    <property type="entry name" value="ABC_transporter_sub-D"/>
</dbReference>
<dbReference type="PANTHER" id="PTHR11384:SF59">
    <property type="entry name" value="LYSOSOMAL COBALAMIN TRANSPORTER ABCD4"/>
    <property type="match status" value="1"/>
</dbReference>
<evidence type="ECO:0000256" key="2">
    <source>
        <dbReference type="ARBA" id="ARBA00022448"/>
    </source>
</evidence>
<dbReference type="OrthoDB" id="8233587at2"/>
<dbReference type="AlphaFoldDB" id="G2E5J3"/>
<dbReference type="Proteomes" id="UP000004200">
    <property type="component" value="Unassembled WGS sequence"/>
</dbReference>
<dbReference type="InterPro" id="IPR036640">
    <property type="entry name" value="ABC1_TM_sf"/>
</dbReference>
<sequence length="418" mass="47506">MFRSFFPRPGLFFWSALGWATLCILVWYLFGEALGALLGFPPSAEDAPPVIGIGYFVTPQFIWFYVYYALATVLFALFWFRFDPHPWRWWSILGSSLILFSTYFSVQVSVAINEWRRPFFDAVQNALSGSSEVTSAELFSLLVDFGEIAFVAILVVVATSFFVSHYVFRWRTAMNDYYVARWEEVRTIEGAAQRIQEDTMRFADIVETLGVKIVDSVMTLFAFLPVLFALSAYVSELPIVGEIPAPLFTAALLWSIFGTGVLALAGIKLPGLYFRNQRVEAAYRKELVYGEDDASRAQPPTLAMLFTNVRKNYFRLYFHYFYFNIARYTYLQADNIFVYLILVPTIAAGKVTFGILQQILTAFGQVSSSFQYLVNSWTTIVELQSIHKRLAAFEAAFEKRPIIEPSELSSDVTPSGAD</sequence>
<dbReference type="RefSeq" id="WP_007042269.1">
    <property type="nucleotide sequence ID" value="NZ_AFWT01000032.1"/>
</dbReference>
<dbReference type="SUPFAM" id="SSF90123">
    <property type="entry name" value="ABC transporter transmembrane region"/>
    <property type="match status" value="1"/>
</dbReference>
<gene>
    <name evidence="7" type="ORF">ThidrDRAFT_3556</name>
</gene>
<dbReference type="PANTHER" id="PTHR11384">
    <property type="entry name" value="ATP-BINDING CASSETTE, SUB-FAMILY D MEMBER"/>
    <property type="match status" value="1"/>
</dbReference>
<evidence type="ECO:0000256" key="1">
    <source>
        <dbReference type="ARBA" id="ARBA00004651"/>
    </source>
</evidence>
<dbReference type="GO" id="GO:0005886">
    <property type="term" value="C:plasma membrane"/>
    <property type="evidence" value="ECO:0007669"/>
    <property type="project" value="UniProtKB-SubCell"/>
</dbReference>
<feature type="transmembrane region" description="Helical" evidence="6">
    <location>
        <begin position="92"/>
        <end position="112"/>
    </location>
</feature>
<feature type="transmembrane region" description="Helical" evidence="6">
    <location>
        <begin position="336"/>
        <end position="356"/>
    </location>
</feature>
<feature type="transmembrane region" description="Helical" evidence="6">
    <location>
        <begin position="247"/>
        <end position="267"/>
    </location>
</feature>
<keyword evidence="8" id="KW-1185">Reference proteome</keyword>
<organism evidence="7 8">
    <name type="scientific">Thiorhodococcus drewsii AZ1</name>
    <dbReference type="NCBI Taxonomy" id="765913"/>
    <lineage>
        <taxon>Bacteria</taxon>
        <taxon>Pseudomonadati</taxon>
        <taxon>Pseudomonadota</taxon>
        <taxon>Gammaproteobacteria</taxon>
        <taxon>Chromatiales</taxon>
        <taxon>Chromatiaceae</taxon>
        <taxon>Thiorhodococcus</taxon>
    </lineage>
</organism>
<comment type="caution">
    <text evidence="7">The sequence shown here is derived from an EMBL/GenBank/DDBJ whole genome shotgun (WGS) entry which is preliminary data.</text>
</comment>
<dbReference type="GO" id="GO:0015833">
    <property type="term" value="P:peptide transport"/>
    <property type="evidence" value="ECO:0007669"/>
    <property type="project" value="InterPro"/>
</dbReference>
<comment type="subcellular location">
    <subcellularLocation>
        <location evidence="1">Cell membrane</location>
        <topology evidence="1">Multi-pass membrane protein</topology>
    </subcellularLocation>
</comment>
<proteinExistence type="predicted"/>
<feature type="transmembrane region" description="Helical" evidence="6">
    <location>
        <begin position="148"/>
        <end position="168"/>
    </location>
</feature>
<feature type="transmembrane region" description="Helical" evidence="6">
    <location>
        <begin position="62"/>
        <end position="80"/>
    </location>
</feature>
<keyword evidence="4 6" id="KW-1133">Transmembrane helix</keyword>
<protein>
    <submittedName>
        <fullName evidence="7">SbmABacA family protein</fullName>
    </submittedName>
</protein>
<dbReference type="eggNOG" id="COG1133">
    <property type="taxonomic scope" value="Bacteria"/>
</dbReference>
<dbReference type="GO" id="GO:1904680">
    <property type="term" value="F:peptide transmembrane transporter activity"/>
    <property type="evidence" value="ECO:0007669"/>
    <property type="project" value="InterPro"/>
</dbReference>
<accession>G2E5J3</accession>
<dbReference type="PATRIC" id="fig|765913.3.peg.3625"/>
<evidence type="ECO:0000313" key="7">
    <source>
        <dbReference type="EMBL" id="EGV28662.1"/>
    </source>
</evidence>